<sequence length="53" mass="5466">MSAVAKFAVVGRKEGIKRLGAVSHGADLEQAQPARGESGSDSFRPSGPFFGFG</sequence>
<feature type="compositionally biased region" description="Low complexity" evidence="1">
    <location>
        <begin position="39"/>
        <end position="53"/>
    </location>
</feature>
<accession>Q6H5N5</accession>
<name>Q6H5N5_ORYSJ</name>
<reference evidence="3" key="2">
    <citation type="journal article" date="2008" name="Nucleic Acids Res.">
        <title>The rice annotation project database (RAP-DB): 2008 update.</title>
        <authorList>
            <consortium name="The rice annotation project (RAP)"/>
        </authorList>
    </citation>
    <scope>GENOME REANNOTATION</scope>
    <source>
        <strain evidence="3">cv. Nipponbare</strain>
    </source>
</reference>
<evidence type="ECO:0000256" key="1">
    <source>
        <dbReference type="SAM" id="MobiDB-lite"/>
    </source>
</evidence>
<evidence type="ECO:0000313" key="2">
    <source>
        <dbReference type="EMBL" id="BAD25964.1"/>
    </source>
</evidence>
<proteinExistence type="predicted"/>
<organism evidence="2 3">
    <name type="scientific">Oryza sativa subsp. japonica</name>
    <name type="common">Rice</name>
    <dbReference type="NCBI Taxonomy" id="39947"/>
    <lineage>
        <taxon>Eukaryota</taxon>
        <taxon>Viridiplantae</taxon>
        <taxon>Streptophyta</taxon>
        <taxon>Embryophyta</taxon>
        <taxon>Tracheophyta</taxon>
        <taxon>Spermatophyta</taxon>
        <taxon>Magnoliopsida</taxon>
        <taxon>Liliopsida</taxon>
        <taxon>Poales</taxon>
        <taxon>Poaceae</taxon>
        <taxon>BOP clade</taxon>
        <taxon>Oryzoideae</taxon>
        <taxon>Oryzeae</taxon>
        <taxon>Oryzinae</taxon>
        <taxon>Oryza</taxon>
        <taxon>Oryza sativa</taxon>
    </lineage>
</organism>
<protein>
    <submittedName>
        <fullName evidence="2">Uncharacterized protein</fullName>
    </submittedName>
</protein>
<dbReference type="AlphaFoldDB" id="Q6H5N5"/>
<evidence type="ECO:0000313" key="3">
    <source>
        <dbReference type="Proteomes" id="UP000000763"/>
    </source>
</evidence>
<reference evidence="3" key="1">
    <citation type="journal article" date="2005" name="Nature">
        <title>The map-based sequence of the rice genome.</title>
        <authorList>
            <consortium name="International rice genome sequencing project (IRGSP)"/>
            <person name="Matsumoto T."/>
            <person name="Wu J."/>
            <person name="Kanamori H."/>
            <person name="Katayose Y."/>
            <person name="Fujisawa M."/>
            <person name="Namiki N."/>
            <person name="Mizuno H."/>
            <person name="Yamamoto K."/>
            <person name="Antonio B.A."/>
            <person name="Baba T."/>
            <person name="Sakata K."/>
            <person name="Nagamura Y."/>
            <person name="Aoki H."/>
            <person name="Arikawa K."/>
            <person name="Arita K."/>
            <person name="Bito T."/>
            <person name="Chiden Y."/>
            <person name="Fujitsuka N."/>
            <person name="Fukunaka R."/>
            <person name="Hamada M."/>
            <person name="Harada C."/>
            <person name="Hayashi A."/>
            <person name="Hijishita S."/>
            <person name="Honda M."/>
            <person name="Hosokawa S."/>
            <person name="Ichikawa Y."/>
            <person name="Idonuma A."/>
            <person name="Iijima M."/>
            <person name="Ikeda M."/>
            <person name="Ikeno M."/>
            <person name="Ito K."/>
            <person name="Ito S."/>
            <person name="Ito T."/>
            <person name="Ito Y."/>
            <person name="Ito Y."/>
            <person name="Iwabuchi A."/>
            <person name="Kamiya K."/>
            <person name="Karasawa W."/>
            <person name="Kurita K."/>
            <person name="Katagiri S."/>
            <person name="Kikuta A."/>
            <person name="Kobayashi H."/>
            <person name="Kobayashi N."/>
            <person name="Machita K."/>
            <person name="Maehara T."/>
            <person name="Masukawa M."/>
            <person name="Mizubayashi T."/>
            <person name="Mukai Y."/>
            <person name="Nagasaki H."/>
            <person name="Nagata Y."/>
            <person name="Naito S."/>
            <person name="Nakashima M."/>
            <person name="Nakama Y."/>
            <person name="Nakamichi Y."/>
            <person name="Nakamura M."/>
            <person name="Meguro A."/>
            <person name="Negishi M."/>
            <person name="Ohta I."/>
            <person name="Ohta T."/>
            <person name="Okamoto M."/>
            <person name="Ono N."/>
            <person name="Saji S."/>
            <person name="Sakaguchi M."/>
            <person name="Sakai K."/>
            <person name="Shibata M."/>
            <person name="Shimokawa T."/>
            <person name="Song J."/>
            <person name="Takazaki Y."/>
            <person name="Terasawa K."/>
            <person name="Tsugane M."/>
            <person name="Tsuji K."/>
            <person name="Ueda S."/>
            <person name="Waki K."/>
            <person name="Yamagata H."/>
            <person name="Yamamoto M."/>
            <person name="Yamamoto S."/>
            <person name="Yamane H."/>
            <person name="Yoshiki S."/>
            <person name="Yoshihara R."/>
            <person name="Yukawa K."/>
            <person name="Zhong H."/>
            <person name="Yano M."/>
            <person name="Yuan Q."/>
            <person name="Ouyang S."/>
            <person name="Liu J."/>
            <person name="Jones K.M."/>
            <person name="Gansberger K."/>
            <person name="Moffat K."/>
            <person name="Hill J."/>
            <person name="Bera J."/>
            <person name="Fadrosh D."/>
            <person name="Jin S."/>
            <person name="Johri S."/>
            <person name="Kim M."/>
            <person name="Overton L."/>
            <person name="Reardon M."/>
            <person name="Tsitrin T."/>
            <person name="Vuong H."/>
            <person name="Weaver B."/>
            <person name="Ciecko A."/>
            <person name="Tallon L."/>
            <person name="Jackson J."/>
            <person name="Pai G."/>
            <person name="Aken S.V."/>
            <person name="Utterback T."/>
            <person name="Reidmuller S."/>
            <person name="Feldblyum T."/>
            <person name="Hsiao J."/>
            <person name="Zismann V."/>
            <person name="Iobst S."/>
            <person name="de Vazeille A.R."/>
            <person name="Buell C.R."/>
            <person name="Ying K."/>
            <person name="Li Y."/>
            <person name="Lu T."/>
            <person name="Huang Y."/>
            <person name="Zhao Q."/>
            <person name="Feng Q."/>
            <person name="Zhang L."/>
            <person name="Zhu J."/>
            <person name="Weng Q."/>
            <person name="Mu J."/>
            <person name="Lu Y."/>
            <person name="Fan D."/>
            <person name="Liu Y."/>
            <person name="Guan J."/>
            <person name="Zhang Y."/>
            <person name="Yu S."/>
            <person name="Liu X."/>
            <person name="Zhang Y."/>
            <person name="Hong G."/>
            <person name="Han B."/>
            <person name="Choisne N."/>
            <person name="Demange N."/>
            <person name="Orjeda G."/>
            <person name="Samain S."/>
            <person name="Cattolico L."/>
            <person name="Pelletier E."/>
            <person name="Couloux A."/>
            <person name="Segurens B."/>
            <person name="Wincker P."/>
            <person name="D'Hont A."/>
            <person name="Scarpelli C."/>
            <person name="Weissenbach J."/>
            <person name="Salanoubat M."/>
            <person name="Quetier F."/>
            <person name="Yu Y."/>
            <person name="Kim H.R."/>
            <person name="Rambo T."/>
            <person name="Currie J."/>
            <person name="Collura K."/>
            <person name="Luo M."/>
            <person name="Yang T."/>
            <person name="Ammiraju J.S.S."/>
            <person name="Engler F."/>
            <person name="Soderlund C."/>
            <person name="Wing R.A."/>
            <person name="Palmer L.E."/>
            <person name="de la Bastide M."/>
            <person name="Spiegel L."/>
            <person name="Nascimento L."/>
            <person name="Zutavern T."/>
            <person name="O'Shaughnessy A."/>
            <person name="Dike S."/>
            <person name="Dedhia N."/>
            <person name="Preston R."/>
            <person name="Balija V."/>
            <person name="McCombie W.R."/>
            <person name="Chow T."/>
            <person name="Chen H."/>
            <person name="Chung M."/>
            <person name="Chen C."/>
            <person name="Shaw J."/>
            <person name="Wu H."/>
            <person name="Hsiao K."/>
            <person name="Chao Y."/>
            <person name="Chu M."/>
            <person name="Cheng C."/>
            <person name="Hour A."/>
            <person name="Lee P."/>
            <person name="Lin S."/>
            <person name="Lin Y."/>
            <person name="Liou J."/>
            <person name="Liu S."/>
            <person name="Hsing Y."/>
            <person name="Raghuvanshi S."/>
            <person name="Mohanty A."/>
            <person name="Bharti A.K."/>
            <person name="Gaur A."/>
            <person name="Gupta V."/>
            <person name="Kumar D."/>
            <person name="Ravi V."/>
            <person name="Vij S."/>
            <person name="Kapur A."/>
            <person name="Khurana P."/>
            <person name="Khurana P."/>
            <person name="Khurana J.P."/>
            <person name="Tyagi A.K."/>
            <person name="Gaikwad K."/>
            <person name="Singh A."/>
            <person name="Dalal V."/>
            <person name="Srivastava S."/>
            <person name="Dixit A."/>
            <person name="Pal A.K."/>
            <person name="Ghazi I.A."/>
            <person name="Yadav M."/>
            <person name="Pandit A."/>
            <person name="Bhargava A."/>
            <person name="Sureshbabu K."/>
            <person name="Batra K."/>
            <person name="Sharma T.R."/>
            <person name="Mohapatra T."/>
            <person name="Singh N.K."/>
            <person name="Messing J."/>
            <person name="Nelson A.B."/>
            <person name="Fuks G."/>
            <person name="Kavchok S."/>
            <person name="Keizer G."/>
            <person name="Linton E."/>
            <person name="Llaca V."/>
            <person name="Song R."/>
            <person name="Tanyolac B."/>
            <person name="Young S."/>
            <person name="Ho-Il K."/>
            <person name="Hahn J.H."/>
            <person name="Sangsakoo G."/>
            <person name="Vanavichit A."/>
            <person name="de Mattos Luiz.A.T."/>
            <person name="Zimmer P.D."/>
            <person name="Malone G."/>
            <person name="Dellagostin O."/>
            <person name="de Oliveira A.C."/>
            <person name="Bevan M."/>
            <person name="Bancroft I."/>
            <person name="Minx P."/>
            <person name="Cordum H."/>
            <person name="Wilson R."/>
            <person name="Cheng Z."/>
            <person name="Jin W."/>
            <person name="Jiang J."/>
            <person name="Leong S.A."/>
            <person name="Iwama H."/>
            <person name="Gojobori T."/>
            <person name="Itoh T."/>
            <person name="Niimura Y."/>
            <person name="Fujii Y."/>
            <person name="Habara T."/>
            <person name="Sakai H."/>
            <person name="Sato Y."/>
            <person name="Wilson G."/>
            <person name="Kumar K."/>
            <person name="McCouch S."/>
            <person name="Juretic N."/>
            <person name="Hoen D."/>
            <person name="Wright S."/>
            <person name="Bruskiewich R."/>
            <person name="Bureau T."/>
            <person name="Miyao A."/>
            <person name="Hirochika H."/>
            <person name="Nishikawa T."/>
            <person name="Kadowaki K."/>
            <person name="Sugiura M."/>
            <person name="Burr B."/>
            <person name="Sasaki T."/>
        </authorList>
    </citation>
    <scope>NUCLEOTIDE SEQUENCE [LARGE SCALE GENOMIC DNA]</scope>
    <source>
        <strain evidence="3">cv. Nipponbare</strain>
    </source>
</reference>
<dbReference type="EMBL" id="AP005556">
    <property type="protein sequence ID" value="BAD25964.1"/>
    <property type="molecule type" value="Genomic_DNA"/>
</dbReference>
<dbReference type="Proteomes" id="UP000000763">
    <property type="component" value="Chromosome 9"/>
</dbReference>
<feature type="region of interest" description="Disordered" evidence="1">
    <location>
        <begin position="22"/>
        <end position="53"/>
    </location>
</feature>
<gene>
    <name evidence="2" type="primary">OJ1118_F11.26</name>
</gene>